<name>A0ABS8Y9D0_9BACL</name>
<dbReference type="InterPro" id="IPR050250">
    <property type="entry name" value="Macrolide_Exporter_MacB"/>
</dbReference>
<feature type="domain" description="ABC3 transporter permease C-terminal" evidence="9">
    <location>
        <begin position="311"/>
        <end position="426"/>
    </location>
</feature>
<evidence type="ECO:0000256" key="1">
    <source>
        <dbReference type="ARBA" id="ARBA00004651"/>
    </source>
</evidence>
<feature type="transmembrane region" description="Helical" evidence="8">
    <location>
        <begin position="817"/>
        <end position="842"/>
    </location>
</feature>
<comment type="similarity">
    <text evidence="6">Belongs to the ABC-4 integral membrane protein family.</text>
</comment>
<evidence type="ECO:0000256" key="6">
    <source>
        <dbReference type="ARBA" id="ARBA00038076"/>
    </source>
</evidence>
<comment type="caution">
    <text evidence="10">The sequence shown here is derived from an EMBL/GenBank/DDBJ whole genome shotgun (WGS) entry which is preliminary data.</text>
</comment>
<feature type="transmembrane region" description="Helical" evidence="8">
    <location>
        <begin position="921"/>
        <end position="942"/>
    </location>
</feature>
<feature type="region of interest" description="Disordered" evidence="7">
    <location>
        <begin position="591"/>
        <end position="640"/>
    </location>
</feature>
<comment type="subcellular location">
    <subcellularLocation>
        <location evidence="1">Cell membrane</location>
        <topology evidence="1">Multi-pass membrane protein</topology>
    </subcellularLocation>
</comment>
<feature type="transmembrane region" description="Helical" evidence="8">
    <location>
        <begin position="863"/>
        <end position="886"/>
    </location>
</feature>
<evidence type="ECO:0000256" key="3">
    <source>
        <dbReference type="ARBA" id="ARBA00022692"/>
    </source>
</evidence>
<dbReference type="InterPro" id="IPR003838">
    <property type="entry name" value="ABC3_permease_C"/>
</dbReference>
<dbReference type="PANTHER" id="PTHR30572">
    <property type="entry name" value="MEMBRANE COMPONENT OF TRANSPORTER-RELATED"/>
    <property type="match status" value="1"/>
</dbReference>
<dbReference type="Pfam" id="PF02687">
    <property type="entry name" value="FtsX"/>
    <property type="match status" value="2"/>
</dbReference>
<evidence type="ECO:0000313" key="10">
    <source>
        <dbReference type="EMBL" id="MCE5167867.1"/>
    </source>
</evidence>
<feature type="transmembrane region" description="Helical" evidence="8">
    <location>
        <begin position="300"/>
        <end position="320"/>
    </location>
</feature>
<keyword evidence="11" id="KW-1185">Reference proteome</keyword>
<keyword evidence="2" id="KW-1003">Cell membrane</keyword>
<sequence length="957" mass="106863">MGMPMMRFLFRKMWNTRWLTLSTLVGLIVAVSFTVSIPMYSDGALKRVVTKTLQENGGGLPAGSLLMRYQASGGGKTDLNALKEVDRYIRDDVTAEIGFPTDVFVNTRSLKATEVSPVDPTKVDASRVRTMTLSSLTGLDEQVEWSLGKPYEDGEANGVLQVVMLEEAMYRNDLHIGDELEYSVRGEVRQTLTLKIVGTFQPKELTSAYWHQGLEGMMNSLYVTPNTFNQVLLEQKGAPLQLSSWYYAFDLRQIQTSQLNPLERTLDRLGIELYQKLKGTQLELSFAKVLNEFRSQSIQLQMMLLTLAAPMIAMVFYYIAMNASQALEKQQSDIAVLRSRGASTRQIIRLYLLEGLLLGAVALAIGPLFGWFMAKSIGSANGFLEFVNRKSIPVGFTTDAVLFGVVAVVIALMASVIPAIIFARSSIVNLKQKMARSDRRPVWQRWFLDVLLLAIAGYGYYMLNQQQLLSFKTGMSSDQLQVQPFLFFVPALAIFAAGLFFLRLFPLILRLVQWIGGKLLPVPLYLTLTQLSRSAKSYYPLMILLILTLGLGVYNASAARTIDTNSTERTLYKHGADVIIKAVWGSTQEVDRSANNNNNNNNNGGGGKPGPGPGGGNQRPKPGRDIYNEPPFEPFKRMPGVETATRVLKEKGNMIVSGRSIGSGTIMGIDNVDFSKVAWFRNDLFPAHPYRYLDALGKYYESGVIIPTNVAKKYQLKQGDVISASIREQMVEFVIVAILPYWPSLYPDEAPFFIANMDYIYDQVPIFPYEVWIKMQDKAPLTPVVTGLQKEGIEIYDYQDVRSELATQSKHPTRGGVFGILSMGFLVSVAISLIGYLLYWFFNLSRRVVQFGILRAMGLSRKQLTGMLLLEQLFTAGLSIVLGIVLGKLASRLFLPFLQSAEGAKKQVPPFRIVFEAKDTLQLYIVVGVMIVTGATLLLMHIRRLRVHQAVKMGEER</sequence>
<feature type="domain" description="ABC3 transporter permease C-terminal" evidence="9">
    <location>
        <begin position="825"/>
        <end position="945"/>
    </location>
</feature>
<feature type="transmembrane region" description="Helical" evidence="8">
    <location>
        <begin position="400"/>
        <end position="425"/>
    </location>
</feature>
<proteinExistence type="inferred from homology"/>
<evidence type="ECO:0000256" key="4">
    <source>
        <dbReference type="ARBA" id="ARBA00022989"/>
    </source>
</evidence>
<keyword evidence="4 8" id="KW-1133">Transmembrane helix</keyword>
<feature type="compositionally biased region" description="Gly residues" evidence="7">
    <location>
        <begin position="603"/>
        <end position="617"/>
    </location>
</feature>
<gene>
    <name evidence="10" type="ORF">LQV63_00845</name>
</gene>
<evidence type="ECO:0000256" key="8">
    <source>
        <dbReference type="SAM" id="Phobius"/>
    </source>
</evidence>
<evidence type="ECO:0000256" key="2">
    <source>
        <dbReference type="ARBA" id="ARBA00022475"/>
    </source>
</evidence>
<feature type="transmembrane region" description="Helical" evidence="8">
    <location>
        <begin position="483"/>
        <end position="505"/>
    </location>
</feature>
<organism evidence="10 11">
    <name type="scientific">Paenibacillus profundus</name>
    <dbReference type="NCBI Taxonomy" id="1173085"/>
    <lineage>
        <taxon>Bacteria</taxon>
        <taxon>Bacillati</taxon>
        <taxon>Bacillota</taxon>
        <taxon>Bacilli</taxon>
        <taxon>Bacillales</taxon>
        <taxon>Paenibacillaceae</taxon>
        <taxon>Paenibacillus</taxon>
    </lineage>
</organism>
<protein>
    <submittedName>
        <fullName evidence="10">FtsX-like permease family protein</fullName>
    </submittedName>
</protein>
<dbReference type="Proteomes" id="UP001199916">
    <property type="component" value="Unassembled WGS sequence"/>
</dbReference>
<keyword evidence="3 8" id="KW-0812">Transmembrane</keyword>
<evidence type="ECO:0000256" key="7">
    <source>
        <dbReference type="SAM" id="MobiDB-lite"/>
    </source>
</evidence>
<keyword evidence="5 8" id="KW-0472">Membrane</keyword>
<accession>A0ABS8Y9D0</accession>
<dbReference type="PANTHER" id="PTHR30572:SF4">
    <property type="entry name" value="ABC TRANSPORTER PERMEASE YTRF"/>
    <property type="match status" value="1"/>
</dbReference>
<dbReference type="EMBL" id="JAJNBZ010000001">
    <property type="protein sequence ID" value="MCE5167867.1"/>
    <property type="molecule type" value="Genomic_DNA"/>
</dbReference>
<feature type="transmembrane region" description="Helical" evidence="8">
    <location>
        <begin position="446"/>
        <end position="463"/>
    </location>
</feature>
<evidence type="ECO:0000259" key="9">
    <source>
        <dbReference type="Pfam" id="PF02687"/>
    </source>
</evidence>
<evidence type="ECO:0000313" key="11">
    <source>
        <dbReference type="Proteomes" id="UP001199916"/>
    </source>
</evidence>
<feature type="transmembrane region" description="Helical" evidence="8">
    <location>
        <begin position="538"/>
        <end position="557"/>
    </location>
</feature>
<dbReference type="RefSeq" id="WP_233695355.1">
    <property type="nucleotide sequence ID" value="NZ_JAJNBZ010000001.1"/>
</dbReference>
<reference evidence="10 11" key="1">
    <citation type="submission" date="2021-11" db="EMBL/GenBank/DDBJ databases">
        <title>Draft genome sequence of Paenibacillus profundus YoMME, a new Gram-positive bacteria with exoelectrogenic properties.</title>
        <authorList>
            <person name="Hubenova Y."/>
            <person name="Hubenova E."/>
            <person name="Manasiev Y."/>
            <person name="Peykov S."/>
            <person name="Mitov M."/>
        </authorList>
    </citation>
    <scope>NUCLEOTIDE SEQUENCE [LARGE SCALE GENOMIC DNA]</scope>
    <source>
        <strain evidence="10 11">YoMME</strain>
    </source>
</reference>
<feature type="transmembrane region" description="Helical" evidence="8">
    <location>
        <begin position="350"/>
        <end position="374"/>
    </location>
</feature>
<evidence type="ECO:0000256" key="5">
    <source>
        <dbReference type="ARBA" id="ARBA00023136"/>
    </source>
</evidence>